<feature type="binding site" evidence="6">
    <location>
        <position position="319"/>
    </location>
    <ligand>
        <name>ATP</name>
        <dbReference type="ChEBI" id="CHEBI:30616"/>
    </ligand>
</feature>
<keyword evidence="2" id="KW-0808">Transferase</keyword>
<proteinExistence type="predicted"/>
<dbReference type="FunFam" id="1.10.510.10:FF:000377">
    <property type="entry name" value="Checkpoint protein kinase"/>
    <property type="match status" value="1"/>
</dbReference>
<dbReference type="SMART" id="SM00220">
    <property type="entry name" value="S_TKc"/>
    <property type="match status" value="1"/>
</dbReference>
<dbReference type="InterPro" id="IPR017441">
    <property type="entry name" value="Protein_kinase_ATP_BS"/>
</dbReference>
<dbReference type="PANTHER" id="PTHR22974">
    <property type="entry name" value="MIXED LINEAGE PROTEIN KINASE"/>
    <property type="match status" value="1"/>
</dbReference>
<dbReference type="InterPro" id="IPR000719">
    <property type="entry name" value="Prot_kinase_dom"/>
</dbReference>
<feature type="compositionally biased region" description="Polar residues" evidence="7">
    <location>
        <begin position="217"/>
        <end position="246"/>
    </location>
</feature>
<dbReference type="AlphaFoldDB" id="A0A8H6DVU4"/>
<evidence type="ECO:0000313" key="9">
    <source>
        <dbReference type="EMBL" id="KAF5849824.1"/>
    </source>
</evidence>
<sequence length="637" mass="70562">MDVNVQTQPPPPASLRQIAAFPPGLIHTRISSLCDSRMATGSPTPLGGSSYGRMRAQSSIRPRRDSPLSMLGQSQGFSADVPMMQNIDIGDSSDDEMPQPMKLSALTAALLAQGNDVDSPEKRKPKLKISRNDSGSNTPVHDSVTPAPSLRIKRVPLRGAPMRRLRRTPQSEEENPPSQDQENMPVSAIKTQPENVPDSVLKVTGSVMKVAEDRHMQSSLEHQSPSERASQQQEKPIPLQSMSANTPRRPAPPPPPKMSVLETATAAAGAATTKTRERKKRVTLSVNGKHYSQMDRIGRGGSSAVYRVMAENFKTLALKRVKLEDADEAAVRGFKGEIDLLQKLKNVDRVVRLYDWEVDEQRQVLSVLMELGESDLARIIRMKLDPADGDGKLDLSFTRYYWKEMLECVGAVHDHDIVHSDLKPANFLLTSGRLKLIDFGIANAIEVDHTVNVHRDSHIGTPNYMSPESLEDSAGGARGLLSNGNGSKDMALGKPSDVWSLGCILYQMVYGRPPFAHIANQMARVLAIVNRDYKIEFPDLGVGDVRVPPGLKATMRRCLNRDPSRRPNITQLLDERDPLLYPDGGEDLKIPQELLGQIIQRVADRFRDPNKPAPTDDEIRQYPASFYEKIRQLLESE</sequence>
<feature type="region of interest" description="Disordered" evidence="7">
    <location>
        <begin position="215"/>
        <end position="259"/>
    </location>
</feature>
<evidence type="ECO:0000256" key="2">
    <source>
        <dbReference type="ARBA" id="ARBA00022679"/>
    </source>
</evidence>
<comment type="caution">
    <text evidence="9">The sequence shown here is derived from an EMBL/GenBank/DDBJ whole genome shotgun (WGS) entry which is preliminary data.</text>
</comment>
<feature type="domain" description="Protein kinase" evidence="8">
    <location>
        <begin position="291"/>
        <end position="580"/>
    </location>
</feature>
<dbReference type="GO" id="GO:0098813">
    <property type="term" value="P:nuclear chromosome segregation"/>
    <property type="evidence" value="ECO:0007669"/>
    <property type="project" value="UniProtKB-ARBA"/>
</dbReference>
<evidence type="ECO:0000256" key="7">
    <source>
        <dbReference type="SAM" id="MobiDB-lite"/>
    </source>
</evidence>
<dbReference type="Proteomes" id="UP000624244">
    <property type="component" value="Unassembled WGS sequence"/>
</dbReference>
<dbReference type="Gene3D" id="3.30.200.20">
    <property type="entry name" value="Phosphorylase Kinase, domain 1"/>
    <property type="match status" value="1"/>
</dbReference>
<dbReference type="EMBL" id="WNKQ01000008">
    <property type="protein sequence ID" value="KAF5849824.1"/>
    <property type="molecule type" value="Genomic_DNA"/>
</dbReference>
<dbReference type="InterPro" id="IPR027084">
    <property type="entry name" value="Mps1_cat"/>
</dbReference>
<evidence type="ECO:0000256" key="3">
    <source>
        <dbReference type="ARBA" id="ARBA00022741"/>
    </source>
</evidence>
<dbReference type="PROSITE" id="PS50011">
    <property type="entry name" value="PROTEIN_KINASE_DOM"/>
    <property type="match status" value="1"/>
</dbReference>
<evidence type="ECO:0000256" key="6">
    <source>
        <dbReference type="PROSITE-ProRule" id="PRU10141"/>
    </source>
</evidence>
<evidence type="ECO:0000259" key="8">
    <source>
        <dbReference type="PROSITE" id="PS50011"/>
    </source>
</evidence>
<dbReference type="Pfam" id="PF00069">
    <property type="entry name" value="Pkinase"/>
    <property type="match status" value="1"/>
</dbReference>
<dbReference type="GO" id="GO:0004674">
    <property type="term" value="F:protein serine/threonine kinase activity"/>
    <property type="evidence" value="ECO:0007669"/>
    <property type="project" value="UniProtKB-KW"/>
</dbReference>
<feature type="region of interest" description="Disordered" evidence="7">
    <location>
        <begin position="114"/>
        <end position="184"/>
    </location>
</feature>
<evidence type="ECO:0000256" key="1">
    <source>
        <dbReference type="ARBA" id="ARBA00022527"/>
    </source>
</evidence>
<dbReference type="CDD" id="cd14131">
    <property type="entry name" value="PKc_Mps1"/>
    <property type="match status" value="1"/>
</dbReference>
<protein>
    <recommendedName>
        <fullName evidence="8">Protein kinase domain-containing protein</fullName>
    </recommendedName>
</protein>
<keyword evidence="3 6" id="KW-0547">Nucleotide-binding</keyword>
<dbReference type="PANTHER" id="PTHR22974:SF21">
    <property type="entry name" value="DUAL SPECIFICITY PROTEIN KINASE TTK"/>
    <property type="match status" value="1"/>
</dbReference>
<dbReference type="GO" id="GO:0000776">
    <property type="term" value="C:kinetochore"/>
    <property type="evidence" value="ECO:0007669"/>
    <property type="project" value="TreeGrafter"/>
</dbReference>
<dbReference type="PROSITE" id="PS00107">
    <property type="entry name" value="PROTEIN_KINASE_ATP"/>
    <property type="match status" value="1"/>
</dbReference>
<dbReference type="GO" id="GO:0034501">
    <property type="term" value="P:protein localization to kinetochore"/>
    <property type="evidence" value="ECO:0007669"/>
    <property type="project" value="TreeGrafter"/>
</dbReference>
<dbReference type="GO" id="GO:0033316">
    <property type="term" value="P:meiotic spindle assembly checkpoint signaling"/>
    <property type="evidence" value="ECO:0007669"/>
    <property type="project" value="TreeGrafter"/>
</dbReference>
<evidence type="ECO:0000256" key="4">
    <source>
        <dbReference type="ARBA" id="ARBA00022777"/>
    </source>
</evidence>
<feature type="compositionally biased region" description="Basic residues" evidence="7">
    <location>
        <begin position="151"/>
        <end position="167"/>
    </location>
</feature>
<evidence type="ECO:0000313" key="10">
    <source>
        <dbReference type="Proteomes" id="UP000624244"/>
    </source>
</evidence>
<dbReference type="GO" id="GO:0005524">
    <property type="term" value="F:ATP binding"/>
    <property type="evidence" value="ECO:0007669"/>
    <property type="project" value="UniProtKB-UniRule"/>
</dbReference>
<dbReference type="GO" id="GO:0005634">
    <property type="term" value="C:nucleus"/>
    <property type="evidence" value="ECO:0007669"/>
    <property type="project" value="TreeGrafter"/>
</dbReference>
<keyword evidence="1" id="KW-0723">Serine/threonine-protein kinase</keyword>
<dbReference type="InterPro" id="IPR011009">
    <property type="entry name" value="Kinase-like_dom_sf"/>
</dbReference>
<keyword evidence="4" id="KW-0418">Kinase</keyword>
<gene>
    <name evidence="9" type="ORF">GGP41_005254</name>
</gene>
<dbReference type="GO" id="GO:0007094">
    <property type="term" value="P:mitotic spindle assembly checkpoint signaling"/>
    <property type="evidence" value="ECO:0007669"/>
    <property type="project" value="TreeGrafter"/>
</dbReference>
<reference evidence="9" key="1">
    <citation type="submission" date="2019-11" db="EMBL/GenBank/DDBJ databases">
        <title>Bipolaris sorokiniana Genome sequencing.</title>
        <authorList>
            <person name="Wang H."/>
        </authorList>
    </citation>
    <scope>NUCLEOTIDE SEQUENCE</scope>
</reference>
<name>A0A8H6DVU4_COCSA</name>
<dbReference type="FunFam" id="3.30.200.20:FF:000131">
    <property type="entry name" value="Dual specificity protein kinase TTK"/>
    <property type="match status" value="1"/>
</dbReference>
<evidence type="ECO:0000256" key="5">
    <source>
        <dbReference type="ARBA" id="ARBA00022840"/>
    </source>
</evidence>
<keyword evidence="5 6" id="KW-0067">ATP-binding</keyword>
<organism evidence="9 10">
    <name type="scientific">Cochliobolus sativus</name>
    <name type="common">Common root rot and spot blotch fungus</name>
    <name type="synonym">Bipolaris sorokiniana</name>
    <dbReference type="NCBI Taxonomy" id="45130"/>
    <lineage>
        <taxon>Eukaryota</taxon>
        <taxon>Fungi</taxon>
        <taxon>Dikarya</taxon>
        <taxon>Ascomycota</taxon>
        <taxon>Pezizomycotina</taxon>
        <taxon>Dothideomycetes</taxon>
        <taxon>Pleosporomycetidae</taxon>
        <taxon>Pleosporales</taxon>
        <taxon>Pleosporineae</taxon>
        <taxon>Pleosporaceae</taxon>
        <taxon>Bipolaris</taxon>
    </lineage>
</organism>
<dbReference type="InterPro" id="IPR008271">
    <property type="entry name" value="Ser/Thr_kinase_AS"/>
</dbReference>
<dbReference type="SUPFAM" id="SSF56112">
    <property type="entry name" value="Protein kinase-like (PK-like)"/>
    <property type="match status" value="1"/>
</dbReference>
<dbReference type="PROSITE" id="PS00108">
    <property type="entry name" value="PROTEIN_KINASE_ST"/>
    <property type="match status" value="1"/>
</dbReference>
<dbReference type="GO" id="GO:0004712">
    <property type="term" value="F:protein serine/threonine/tyrosine kinase activity"/>
    <property type="evidence" value="ECO:0007669"/>
    <property type="project" value="TreeGrafter"/>
</dbReference>
<accession>A0A8H6DVU4</accession>
<dbReference type="Gene3D" id="1.10.510.10">
    <property type="entry name" value="Transferase(Phosphotransferase) domain 1"/>
    <property type="match status" value="1"/>
</dbReference>